<feature type="domain" description="MoaB/Mog" evidence="3">
    <location>
        <begin position="186"/>
        <end position="323"/>
    </location>
</feature>
<dbReference type="KEGG" id="mbn:Mboo_1269"/>
<dbReference type="SUPFAM" id="SSF53218">
    <property type="entry name" value="Molybdenum cofactor biosynthesis proteins"/>
    <property type="match status" value="1"/>
</dbReference>
<evidence type="ECO:0000256" key="1">
    <source>
        <dbReference type="ARBA" id="ARBA00005046"/>
    </source>
</evidence>
<gene>
    <name evidence="4" type="ordered locus">Mboo_1269</name>
</gene>
<sequence>MSRFLEVIDVPGAVATAIRIAPDPVPEEIPADEAPGRVTCTDVTANADIPGFDRSIVDGFAVRAEDTSGATDSAPALLRSTGRVAMGEPDGGLAVAPGNCVYVPTGGVLPKGADAVVMVEHTDTEGETVLVKRPVAHGENVLMHDEDYRRGEVILPAGRRITPQDAGVLAACGKVSLTVAKKPVIGIISTGNELVPVTAVPGPGQVRDANTSMLVAYLREYGCTPRVYGIVRDERESFEATLAKALPECDVVLISGGSSKDDRDMTASVIARMGEVLVHGITIAPGKPTIIGTIGKTPVFGLPGHPASAYVVLLVIVRPLLAHMLGEKKTAITTTRATLGSNIPSQKGREEYVRVKLANGIAHPIFGKAGLLNTLVESDGLVCVAAGQEGLEQGTEVDVILW</sequence>
<evidence type="ECO:0000313" key="4">
    <source>
        <dbReference type="EMBL" id="ABS55787.1"/>
    </source>
</evidence>
<protein>
    <submittedName>
        <fullName evidence="4">Molybdenum cofactor synthesis domain</fullName>
    </submittedName>
</protein>
<dbReference type="UniPathway" id="UPA00344"/>
<dbReference type="GO" id="GO:0006777">
    <property type="term" value="P:Mo-molybdopterin cofactor biosynthetic process"/>
    <property type="evidence" value="ECO:0007669"/>
    <property type="project" value="UniProtKB-KW"/>
</dbReference>
<dbReference type="InterPro" id="IPR005110">
    <property type="entry name" value="MoeA_linker/N"/>
</dbReference>
<dbReference type="PANTHER" id="PTHR10192">
    <property type="entry name" value="MOLYBDOPTERIN BIOSYNTHESIS PROTEIN"/>
    <property type="match status" value="1"/>
</dbReference>
<evidence type="ECO:0000256" key="2">
    <source>
        <dbReference type="ARBA" id="ARBA00023150"/>
    </source>
</evidence>
<dbReference type="SUPFAM" id="SSF63867">
    <property type="entry name" value="MoeA C-terminal domain-like"/>
    <property type="match status" value="1"/>
</dbReference>
<dbReference type="InterPro" id="IPR038987">
    <property type="entry name" value="MoeA-like"/>
</dbReference>
<dbReference type="GO" id="GO:0005737">
    <property type="term" value="C:cytoplasm"/>
    <property type="evidence" value="ECO:0007669"/>
    <property type="project" value="TreeGrafter"/>
</dbReference>
<dbReference type="HOGENOM" id="CLU_010186_7_2_2"/>
<evidence type="ECO:0000259" key="3">
    <source>
        <dbReference type="SMART" id="SM00852"/>
    </source>
</evidence>
<dbReference type="Pfam" id="PF00994">
    <property type="entry name" value="MoCF_biosynth"/>
    <property type="match status" value="1"/>
</dbReference>
<dbReference type="Gene3D" id="2.40.340.10">
    <property type="entry name" value="MoeA, C-terminal, domain IV"/>
    <property type="match status" value="1"/>
</dbReference>
<dbReference type="GeneID" id="5410289"/>
<name>A7I7S6_METB6</name>
<dbReference type="InterPro" id="IPR005111">
    <property type="entry name" value="MoeA_C_domain_IV"/>
</dbReference>
<dbReference type="Gene3D" id="3.40.980.10">
    <property type="entry name" value="MoaB/Mog-like domain"/>
    <property type="match status" value="1"/>
</dbReference>
<accession>A7I7S6</accession>
<reference evidence="5" key="1">
    <citation type="journal article" date="2015" name="Microbiology">
        <title>Genome of Methanoregula boonei 6A8 reveals adaptations to oligotrophic peatland environments.</title>
        <authorList>
            <person name="Braeuer S."/>
            <person name="Cadillo-Quiroz H."/>
            <person name="Kyrpides N."/>
            <person name="Woyke T."/>
            <person name="Goodwin L."/>
            <person name="Detter C."/>
            <person name="Podell S."/>
            <person name="Yavitt J.B."/>
            <person name="Zinder S.H."/>
        </authorList>
    </citation>
    <scope>NUCLEOTIDE SEQUENCE [LARGE SCALE GENOMIC DNA]</scope>
    <source>
        <strain evidence="5">DSM 21154 / JCM 14090 / 6A8</strain>
    </source>
</reference>
<dbReference type="Gene3D" id="2.170.190.11">
    <property type="entry name" value="Molybdopterin biosynthesis moea protein, domain 3"/>
    <property type="match status" value="1"/>
</dbReference>
<dbReference type="EMBL" id="CP000780">
    <property type="protein sequence ID" value="ABS55787.1"/>
    <property type="molecule type" value="Genomic_DNA"/>
</dbReference>
<keyword evidence="5" id="KW-1185">Reference proteome</keyword>
<dbReference type="SUPFAM" id="SSF63882">
    <property type="entry name" value="MoeA N-terminal region -like"/>
    <property type="match status" value="1"/>
</dbReference>
<dbReference type="PANTHER" id="PTHR10192:SF5">
    <property type="entry name" value="GEPHYRIN"/>
    <property type="match status" value="1"/>
</dbReference>
<dbReference type="Pfam" id="PF03453">
    <property type="entry name" value="MoeA_N"/>
    <property type="match status" value="1"/>
</dbReference>
<dbReference type="Proteomes" id="UP000002408">
    <property type="component" value="Chromosome"/>
</dbReference>
<dbReference type="NCBIfam" id="TIGR00177">
    <property type="entry name" value="molyb_syn"/>
    <property type="match status" value="1"/>
</dbReference>
<dbReference type="SMART" id="SM00852">
    <property type="entry name" value="MoCF_biosynth"/>
    <property type="match status" value="1"/>
</dbReference>
<dbReference type="InterPro" id="IPR036425">
    <property type="entry name" value="MoaB/Mog-like_dom_sf"/>
</dbReference>
<dbReference type="RefSeq" id="WP_012106819.1">
    <property type="nucleotide sequence ID" value="NC_009712.1"/>
</dbReference>
<dbReference type="NCBIfam" id="NF045515">
    <property type="entry name" value="Glp_gephyrin"/>
    <property type="match status" value="1"/>
</dbReference>
<dbReference type="CDD" id="cd00887">
    <property type="entry name" value="MoeA"/>
    <property type="match status" value="1"/>
</dbReference>
<dbReference type="GO" id="GO:0061599">
    <property type="term" value="F:molybdopterin molybdotransferase activity"/>
    <property type="evidence" value="ECO:0007669"/>
    <property type="project" value="TreeGrafter"/>
</dbReference>
<organism evidence="4 5">
    <name type="scientific">Methanoregula boonei (strain DSM 21154 / JCM 14090 / 6A8)</name>
    <dbReference type="NCBI Taxonomy" id="456442"/>
    <lineage>
        <taxon>Archaea</taxon>
        <taxon>Methanobacteriati</taxon>
        <taxon>Methanobacteriota</taxon>
        <taxon>Stenosarchaea group</taxon>
        <taxon>Methanomicrobia</taxon>
        <taxon>Methanomicrobiales</taxon>
        <taxon>Methanoregulaceae</taxon>
        <taxon>Methanoregula</taxon>
    </lineage>
</organism>
<dbReference type="Pfam" id="PF03454">
    <property type="entry name" value="MoeA_C"/>
    <property type="match status" value="1"/>
</dbReference>
<proteinExistence type="predicted"/>
<dbReference type="InterPro" id="IPR036688">
    <property type="entry name" value="MoeA_C_domain_IV_sf"/>
</dbReference>
<dbReference type="eggNOG" id="arCOG00216">
    <property type="taxonomic scope" value="Archaea"/>
</dbReference>
<dbReference type="InterPro" id="IPR036135">
    <property type="entry name" value="MoeA_linker/N_sf"/>
</dbReference>
<dbReference type="STRING" id="456442.Mboo_1269"/>
<dbReference type="AlphaFoldDB" id="A7I7S6"/>
<comment type="pathway">
    <text evidence="1">Cofactor biosynthesis; molybdopterin biosynthesis.</text>
</comment>
<dbReference type="OrthoDB" id="31371at2157"/>
<evidence type="ECO:0000313" key="5">
    <source>
        <dbReference type="Proteomes" id="UP000002408"/>
    </source>
</evidence>
<dbReference type="Gene3D" id="3.90.105.10">
    <property type="entry name" value="Molybdopterin biosynthesis moea protein, domain 2"/>
    <property type="match status" value="1"/>
</dbReference>
<keyword evidence="2" id="KW-0501">Molybdenum cofactor biosynthesis</keyword>
<dbReference type="InterPro" id="IPR001453">
    <property type="entry name" value="MoaB/Mog_dom"/>
</dbReference>